<organism evidence="1 2">
    <name type="scientific">Nitrosomonas eutropha</name>
    <dbReference type="NCBI Taxonomy" id="916"/>
    <lineage>
        <taxon>Bacteria</taxon>
        <taxon>Pseudomonadati</taxon>
        <taxon>Pseudomonadota</taxon>
        <taxon>Betaproteobacteria</taxon>
        <taxon>Nitrosomonadales</taxon>
        <taxon>Nitrosomonadaceae</taxon>
        <taxon>Nitrosomonas</taxon>
    </lineage>
</organism>
<name>A0ABX5MDR6_9PROT</name>
<proteinExistence type="predicted"/>
<keyword evidence="2" id="KW-1185">Reference proteome</keyword>
<evidence type="ECO:0000313" key="2">
    <source>
        <dbReference type="Proteomes" id="UP000247780"/>
    </source>
</evidence>
<sequence>MKHPEIGKIHHVIDVAIFHADLAILSFRLADYFCFDMESIAIQYRSMRTSFKHPFAQYVNKANRPLQLAIEDKVEMICETPEIGELKAGGLADVRAYKSRFNQQEYPIAYRSPARNIPIEFMIIDFYQIGTYENFYDKLKQYLRHDKNLRDGSRSRI</sequence>
<dbReference type="Pfam" id="PF15781">
    <property type="entry name" value="ParE-like_toxin"/>
    <property type="match status" value="1"/>
</dbReference>
<dbReference type="EMBL" id="QICQ01000001">
    <property type="protein sequence ID" value="PXV84287.1"/>
    <property type="molecule type" value="Genomic_DNA"/>
</dbReference>
<accession>A0ABX5MDR6</accession>
<dbReference type="RefSeq" id="WP_242500185.1">
    <property type="nucleotide sequence ID" value="NZ_FNYF01000004.1"/>
</dbReference>
<dbReference type="InterPro" id="IPR031552">
    <property type="entry name" value="ParE-like_toxin"/>
</dbReference>
<reference evidence="1 2" key="1">
    <citation type="submission" date="2018-04" db="EMBL/GenBank/DDBJ databases">
        <title>Active sludge and wastewater microbial communities from Klosterneuburg, Austria.</title>
        <authorList>
            <person name="Wagner M."/>
        </authorList>
    </citation>
    <scope>NUCLEOTIDE SEQUENCE [LARGE SCALE GENOMIC DNA]</scope>
    <source>
        <strain evidence="1 2">Nm 57</strain>
    </source>
</reference>
<gene>
    <name evidence="1" type="ORF">C8R14_101174</name>
</gene>
<evidence type="ECO:0000313" key="1">
    <source>
        <dbReference type="EMBL" id="PXV84287.1"/>
    </source>
</evidence>
<protein>
    <submittedName>
        <fullName evidence="1">ParE-like toxin of type II ParDE toxin-antitoxin system</fullName>
    </submittedName>
</protein>
<dbReference type="Proteomes" id="UP000247780">
    <property type="component" value="Unassembled WGS sequence"/>
</dbReference>
<comment type="caution">
    <text evidence="1">The sequence shown here is derived from an EMBL/GenBank/DDBJ whole genome shotgun (WGS) entry which is preliminary data.</text>
</comment>